<dbReference type="CDD" id="cd16343">
    <property type="entry name" value="LMWPTP"/>
    <property type="match status" value="1"/>
</dbReference>
<dbReference type="EC" id="3.1.3.48" evidence="2"/>
<dbReference type="SMART" id="SM00226">
    <property type="entry name" value="LMWPc"/>
    <property type="match status" value="1"/>
</dbReference>
<dbReference type="Gene3D" id="3.40.50.2300">
    <property type="match status" value="1"/>
</dbReference>
<evidence type="ECO:0000313" key="8">
    <source>
        <dbReference type="EMBL" id="SPP66144.1"/>
    </source>
</evidence>
<dbReference type="InterPro" id="IPR023485">
    <property type="entry name" value="Ptyr_pPase"/>
</dbReference>
<evidence type="ECO:0000259" key="7">
    <source>
        <dbReference type="SMART" id="SM00226"/>
    </source>
</evidence>
<organism evidence="8 9">
    <name type="scientific">Nitrospira lenta</name>
    <dbReference type="NCBI Taxonomy" id="1436998"/>
    <lineage>
        <taxon>Bacteria</taxon>
        <taxon>Pseudomonadati</taxon>
        <taxon>Nitrospirota</taxon>
        <taxon>Nitrospiria</taxon>
        <taxon>Nitrospirales</taxon>
        <taxon>Nitrospiraceae</taxon>
        <taxon>Nitrospira</taxon>
    </lineage>
</organism>
<dbReference type="PRINTS" id="PR00719">
    <property type="entry name" value="LMWPTPASE"/>
</dbReference>
<accession>A0A330L8V1</accession>
<evidence type="ECO:0000256" key="4">
    <source>
        <dbReference type="ARBA" id="ARBA00022912"/>
    </source>
</evidence>
<evidence type="ECO:0000256" key="2">
    <source>
        <dbReference type="ARBA" id="ARBA00013064"/>
    </source>
</evidence>
<dbReference type="AlphaFoldDB" id="A0A330L8V1"/>
<feature type="active site" evidence="6">
    <location>
        <position position="63"/>
    </location>
</feature>
<protein>
    <recommendedName>
        <fullName evidence="2">protein-tyrosine-phosphatase</fullName>
        <ecNumber evidence="2">3.1.3.48</ecNumber>
    </recommendedName>
</protein>
<dbReference type="EMBL" id="OUNR01000018">
    <property type="protein sequence ID" value="SPP66144.1"/>
    <property type="molecule type" value="Genomic_DNA"/>
</dbReference>
<evidence type="ECO:0000256" key="3">
    <source>
        <dbReference type="ARBA" id="ARBA00022801"/>
    </source>
</evidence>
<comment type="catalytic activity">
    <reaction evidence="5">
        <text>O-phospho-L-tyrosyl-[protein] + H2O = L-tyrosyl-[protein] + phosphate</text>
        <dbReference type="Rhea" id="RHEA:10684"/>
        <dbReference type="Rhea" id="RHEA-COMP:10136"/>
        <dbReference type="Rhea" id="RHEA-COMP:20101"/>
        <dbReference type="ChEBI" id="CHEBI:15377"/>
        <dbReference type="ChEBI" id="CHEBI:43474"/>
        <dbReference type="ChEBI" id="CHEBI:46858"/>
        <dbReference type="ChEBI" id="CHEBI:61978"/>
        <dbReference type="EC" id="3.1.3.48"/>
    </reaction>
</comment>
<gene>
    <name evidence="8" type="ORF">NITLEN_50184</name>
</gene>
<dbReference type="SUPFAM" id="SSF52788">
    <property type="entry name" value="Phosphotyrosine protein phosphatases I"/>
    <property type="match status" value="1"/>
</dbReference>
<evidence type="ECO:0000256" key="6">
    <source>
        <dbReference type="PIRSR" id="PIRSR617867-1"/>
    </source>
</evidence>
<dbReference type="InParanoid" id="A0A330L8V1"/>
<dbReference type="FunCoup" id="A0A330L8V1">
    <property type="interactions" value="455"/>
</dbReference>
<sequence>MTMGDTPSVGAHCWTFLRALRATGGYIVGKLNFIRHPYERWATVRLPDSVQSVLFVCKGNICRSPLGEVCLRALALQAGRPLTISSAGLETTPGKPAHLKAQATALEHGLSLEKHTTTQVHAELLEKSDLIVVMEVAQKDRIHGLYPKAIGKVVLLGRFDSTGPLEIADPYSGTNEDFRSCYQQVKRCCQALAVRLDMRAGDQKARPLFSDTSAVK</sequence>
<dbReference type="InterPro" id="IPR017867">
    <property type="entry name" value="Tyr_phospatase_low_mol_wt"/>
</dbReference>
<dbReference type="GO" id="GO:0004725">
    <property type="term" value="F:protein tyrosine phosphatase activity"/>
    <property type="evidence" value="ECO:0007669"/>
    <property type="project" value="UniProtKB-EC"/>
</dbReference>
<name>A0A330L8V1_9BACT</name>
<feature type="active site" description="Proton donor" evidence="6">
    <location>
        <position position="169"/>
    </location>
</feature>
<evidence type="ECO:0000313" key="9">
    <source>
        <dbReference type="Proteomes" id="UP000248168"/>
    </source>
</evidence>
<keyword evidence="9" id="KW-1185">Reference proteome</keyword>
<evidence type="ECO:0000256" key="1">
    <source>
        <dbReference type="ARBA" id="ARBA00011063"/>
    </source>
</evidence>
<keyword evidence="3 8" id="KW-0378">Hydrolase</keyword>
<keyword evidence="4" id="KW-0904">Protein phosphatase</keyword>
<reference evidence="9" key="1">
    <citation type="submission" date="2018-04" db="EMBL/GenBank/DDBJ databases">
        <authorList>
            <person name="Lucker S."/>
            <person name="Sakoula D."/>
        </authorList>
    </citation>
    <scope>NUCLEOTIDE SEQUENCE [LARGE SCALE GENOMIC DNA]</scope>
</reference>
<feature type="domain" description="Phosphotyrosine protein phosphatase I" evidence="7">
    <location>
        <begin position="51"/>
        <end position="195"/>
    </location>
</feature>
<dbReference type="InterPro" id="IPR050438">
    <property type="entry name" value="LMW_PTPase"/>
</dbReference>
<dbReference type="InterPro" id="IPR036196">
    <property type="entry name" value="Ptyr_pPase_sf"/>
</dbReference>
<feature type="active site" description="Nucleophile" evidence="6">
    <location>
        <position position="57"/>
    </location>
</feature>
<dbReference type="PANTHER" id="PTHR11717">
    <property type="entry name" value="LOW MOLECULAR WEIGHT PROTEIN TYROSINE PHOSPHATASE"/>
    <property type="match status" value="1"/>
</dbReference>
<dbReference type="OrthoDB" id="9784339at2"/>
<dbReference type="PANTHER" id="PTHR11717:SF31">
    <property type="entry name" value="LOW MOLECULAR WEIGHT PROTEIN-TYROSINE-PHOSPHATASE ETP-RELATED"/>
    <property type="match status" value="1"/>
</dbReference>
<proteinExistence type="inferred from homology"/>
<dbReference type="Pfam" id="PF01451">
    <property type="entry name" value="LMWPc"/>
    <property type="match status" value="1"/>
</dbReference>
<comment type="similarity">
    <text evidence="1">Belongs to the low molecular weight phosphotyrosine protein phosphatase family.</text>
</comment>
<dbReference type="Proteomes" id="UP000248168">
    <property type="component" value="Unassembled WGS sequence"/>
</dbReference>
<evidence type="ECO:0000256" key="5">
    <source>
        <dbReference type="ARBA" id="ARBA00051722"/>
    </source>
</evidence>
<dbReference type="RefSeq" id="WP_121990344.1">
    <property type="nucleotide sequence ID" value="NZ_OUNR01000018.1"/>
</dbReference>